<evidence type="ECO:0000313" key="3">
    <source>
        <dbReference type="Proteomes" id="UP000076490"/>
    </source>
</evidence>
<dbReference type="Pfam" id="PF03417">
    <property type="entry name" value="AAT"/>
    <property type="match status" value="1"/>
</dbReference>
<dbReference type="NCBIfam" id="NF040521">
    <property type="entry name" value="C45_proenzyme"/>
    <property type="match status" value="1"/>
</dbReference>
<gene>
    <name evidence="2" type="ORF">AV656_13945</name>
</gene>
<dbReference type="Gene3D" id="1.10.10.2120">
    <property type="match status" value="1"/>
</dbReference>
<evidence type="ECO:0000313" key="2">
    <source>
        <dbReference type="EMBL" id="KZE36879.1"/>
    </source>
</evidence>
<protein>
    <submittedName>
        <fullName evidence="2">Choloylglycine hydrolase</fullName>
    </submittedName>
</protein>
<dbReference type="RefSeq" id="WP_063183181.1">
    <property type="nucleotide sequence ID" value="NZ_LQNT01000012.1"/>
</dbReference>
<evidence type="ECO:0000259" key="1">
    <source>
        <dbReference type="Pfam" id="PF03417"/>
    </source>
</evidence>
<dbReference type="Proteomes" id="UP000076490">
    <property type="component" value="Unassembled WGS sequence"/>
</dbReference>
<proteinExistence type="predicted"/>
<keyword evidence="2" id="KW-0378">Hydrolase</keyword>
<dbReference type="InterPro" id="IPR005079">
    <property type="entry name" value="Peptidase_C45_hydrolase"/>
</dbReference>
<dbReference type="GO" id="GO:0016787">
    <property type="term" value="F:hydrolase activity"/>
    <property type="evidence" value="ECO:0007669"/>
    <property type="project" value="UniProtKB-KW"/>
</dbReference>
<accession>A0A165GLQ4</accession>
<sequence>MNDTRTVRKIHLSGSPYEIGRGHGEQGKREIGNSLTTYEALFRGYTGMSWQDACEKALLHHDAISAFRPEYLEEMQGVADGAGVRFEDILALNARSEIALTATPDGCTSFAYLKQGEVWLGQNWDWKSSQIDSLLDIEIGQEGKPSVRMITEGGIIGKIGCNSAGVGVCLNALMTRTWQPKVPIHLGLRAVLDSHTFGEASEAVSDGRMASPAHFLIASKSGEMAGTEVSPVHTAAIPPEDGAVVHTNHICDPRMQEAVSDFPIPDSAPRLNRIKKLMSGLDEKAGAEQMFGVLSDHEHYPDSICRHINPAHPEHMQMETVFSIVMNLTTGSFDYRTGRACEAGAGSRSF</sequence>
<comment type="caution">
    <text evidence="2">The sequence shown here is derived from an EMBL/GenBank/DDBJ whole genome shotgun (WGS) entry which is preliminary data.</text>
</comment>
<dbReference type="EMBL" id="LQNT01000012">
    <property type="protein sequence ID" value="KZE36879.1"/>
    <property type="molecule type" value="Genomic_DNA"/>
</dbReference>
<dbReference type="AlphaFoldDB" id="A0A165GLQ4"/>
<feature type="domain" description="Peptidase C45 hydrolase" evidence="1">
    <location>
        <begin position="117"/>
        <end position="309"/>
    </location>
</feature>
<dbReference type="OrthoDB" id="8109453at2"/>
<reference evidence="2 3" key="1">
    <citation type="submission" date="2016-01" db="EMBL/GenBank/DDBJ databases">
        <title>Whole genome sequencing of Bhargavaea cecembensis T14.</title>
        <authorList>
            <person name="Hong K.W."/>
        </authorList>
    </citation>
    <scope>NUCLEOTIDE SEQUENCE [LARGE SCALE GENOMIC DNA]</scope>
    <source>
        <strain evidence="2 3">T14</strain>
    </source>
</reference>
<dbReference type="InterPro" id="IPR047801">
    <property type="entry name" value="Peptidase_C45"/>
</dbReference>
<dbReference type="PANTHER" id="PTHR34180">
    <property type="entry name" value="PEPTIDASE C45"/>
    <property type="match status" value="1"/>
</dbReference>
<name>A0A165GLQ4_9BACL</name>
<dbReference type="InterPro" id="IPR047794">
    <property type="entry name" value="C45_proenzyme-like"/>
</dbReference>
<organism evidence="2 3">
    <name type="scientific">Bhargavaea cecembensis</name>
    <dbReference type="NCBI Taxonomy" id="394098"/>
    <lineage>
        <taxon>Bacteria</taxon>
        <taxon>Bacillati</taxon>
        <taxon>Bacillota</taxon>
        <taxon>Bacilli</taxon>
        <taxon>Bacillales</taxon>
        <taxon>Caryophanaceae</taxon>
        <taxon>Bhargavaea</taxon>
    </lineage>
</organism>
<dbReference type="PANTHER" id="PTHR34180:SF1">
    <property type="entry name" value="BETA-ALANYL-DOPAMINE_CARCININE HYDROLASE"/>
    <property type="match status" value="1"/>
</dbReference>
<dbReference type="Gene3D" id="3.60.60.10">
    <property type="entry name" value="Penicillin V Acylase, Chain A"/>
    <property type="match status" value="1"/>
</dbReference>